<keyword evidence="6" id="KW-0472">Membrane</keyword>
<evidence type="ECO:0000256" key="6">
    <source>
        <dbReference type="ARBA" id="ARBA00023136"/>
    </source>
</evidence>
<evidence type="ECO:0000259" key="7">
    <source>
        <dbReference type="SMART" id="SM00382"/>
    </source>
</evidence>
<dbReference type="InterPro" id="IPR051535">
    <property type="entry name" value="Siderophore_ABC-ATPase"/>
</dbReference>
<dbReference type="Pfam" id="PF13476">
    <property type="entry name" value="AAA_23"/>
    <property type="match status" value="1"/>
</dbReference>
<evidence type="ECO:0000256" key="1">
    <source>
        <dbReference type="ARBA" id="ARBA00004202"/>
    </source>
</evidence>
<evidence type="ECO:0000256" key="2">
    <source>
        <dbReference type="ARBA" id="ARBA00022448"/>
    </source>
</evidence>
<comment type="caution">
    <text evidence="8">The sequence shown here is derived from an EMBL/GenBank/DDBJ whole genome shotgun (WGS) entry which is preliminary data.</text>
</comment>
<dbReference type="InterPro" id="IPR003593">
    <property type="entry name" value="AAA+_ATPase"/>
</dbReference>
<evidence type="ECO:0000256" key="3">
    <source>
        <dbReference type="ARBA" id="ARBA00022475"/>
    </source>
</evidence>
<reference evidence="8" key="1">
    <citation type="journal article" date="2015" name="Proc. Natl. Acad. Sci. U.S.A.">
        <title>Networks of energetic and metabolic interactions define dynamics in microbial communities.</title>
        <authorList>
            <person name="Embree M."/>
            <person name="Liu J.K."/>
            <person name="Al-Bassam M.M."/>
            <person name="Zengler K."/>
        </authorList>
    </citation>
    <scope>NUCLEOTIDE SEQUENCE</scope>
</reference>
<evidence type="ECO:0000256" key="4">
    <source>
        <dbReference type="ARBA" id="ARBA00023004"/>
    </source>
</evidence>
<comment type="subcellular location">
    <subcellularLocation>
        <location evidence="1">Cell membrane</location>
        <topology evidence="1">Peripheral membrane protein</topology>
    </subcellularLocation>
</comment>
<dbReference type="InterPro" id="IPR038729">
    <property type="entry name" value="Rad50/SbcC_AAA"/>
</dbReference>
<dbReference type="SMART" id="SM00382">
    <property type="entry name" value="AAA"/>
    <property type="match status" value="1"/>
</dbReference>
<proteinExistence type="predicted"/>
<evidence type="ECO:0000256" key="5">
    <source>
        <dbReference type="ARBA" id="ARBA00023065"/>
    </source>
</evidence>
<dbReference type="PANTHER" id="PTHR42771:SF2">
    <property type="entry name" value="IRON(3+)-HYDROXAMATE IMPORT ATP-BINDING PROTEIN FHUC"/>
    <property type="match status" value="1"/>
</dbReference>
<dbReference type="EMBL" id="LNQE01001761">
    <property type="protein sequence ID" value="KUG07892.1"/>
    <property type="molecule type" value="Genomic_DNA"/>
</dbReference>
<keyword evidence="2" id="KW-0813">Transport</keyword>
<sequence length="239" mass="27943">MFITGIHLLNDSFPTRDHYPFNLEILNKTDSVRFSQPVSFFIGENGTGKTTLLKAIARHCSIHIWEEADRRRYHHNRYEDELARYIRVDTKDGDPRGSFFSSEIFRHFAEILDEWAAADPATLDYFGSASLVEKSHGQSHMAFFTHRFAREGVYFLDEPENALSPRRQLELLQLFRQFVATGKAQFIIATHSPILLAYPGAQIFSFDRIPVQEIAYEDTEYYRVYRDFLNNREQYLDGI</sequence>
<accession>A0A0W8EGZ6</accession>
<keyword evidence="5" id="KW-0406">Ion transport</keyword>
<dbReference type="AlphaFoldDB" id="A0A0W8EGZ6"/>
<dbReference type="GO" id="GO:0005886">
    <property type="term" value="C:plasma membrane"/>
    <property type="evidence" value="ECO:0007669"/>
    <property type="project" value="UniProtKB-SubCell"/>
</dbReference>
<name>A0A0W8EGZ6_9ZZZZ</name>
<keyword evidence="4" id="KW-0408">Iron</keyword>
<dbReference type="Gene3D" id="3.40.50.300">
    <property type="entry name" value="P-loop containing nucleotide triphosphate hydrolases"/>
    <property type="match status" value="2"/>
</dbReference>
<dbReference type="PANTHER" id="PTHR42771">
    <property type="entry name" value="IRON(3+)-HYDROXAMATE IMPORT ATP-BINDING PROTEIN FHUC"/>
    <property type="match status" value="1"/>
</dbReference>
<dbReference type="InterPro" id="IPR027417">
    <property type="entry name" value="P-loop_NTPase"/>
</dbReference>
<feature type="domain" description="AAA+ ATPase" evidence="7">
    <location>
        <begin position="35"/>
        <end position="210"/>
    </location>
</feature>
<evidence type="ECO:0000313" key="8">
    <source>
        <dbReference type="EMBL" id="KUG07892.1"/>
    </source>
</evidence>
<dbReference type="GO" id="GO:0005524">
    <property type="term" value="F:ATP binding"/>
    <property type="evidence" value="ECO:0007669"/>
    <property type="project" value="UniProtKB-KW"/>
</dbReference>
<dbReference type="GO" id="GO:0006302">
    <property type="term" value="P:double-strand break repair"/>
    <property type="evidence" value="ECO:0007669"/>
    <property type="project" value="InterPro"/>
</dbReference>
<gene>
    <name evidence="8" type="ORF">ASZ90_016689</name>
</gene>
<keyword evidence="3" id="KW-1003">Cell membrane</keyword>
<protein>
    <submittedName>
        <fullName evidence="8">Abc transporter, atp-binding protein</fullName>
    </submittedName>
</protein>
<keyword evidence="8" id="KW-0547">Nucleotide-binding</keyword>
<dbReference type="GO" id="GO:0016887">
    <property type="term" value="F:ATP hydrolysis activity"/>
    <property type="evidence" value="ECO:0007669"/>
    <property type="project" value="InterPro"/>
</dbReference>
<dbReference type="InterPro" id="IPR003959">
    <property type="entry name" value="ATPase_AAA_core"/>
</dbReference>
<organism evidence="8">
    <name type="scientific">hydrocarbon metagenome</name>
    <dbReference type="NCBI Taxonomy" id="938273"/>
    <lineage>
        <taxon>unclassified sequences</taxon>
        <taxon>metagenomes</taxon>
        <taxon>ecological metagenomes</taxon>
    </lineage>
</organism>
<dbReference type="Pfam" id="PF13304">
    <property type="entry name" value="AAA_21"/>
    <property type="match status" value="1"/>
</dbReference>
<dbReference type="SUPFAM" id="SSF52540">
    <property type="entry name" value="P-loop containing nucleoside triphosphate hydrolases"/>
    <property type="match status" value="1"/>
</dbReference>
<keyword evidence="8" id="KW-0067">ATP-binding</keyword>
<dbReference type="GO" id="GO:0006811">
    <property type="term" value="P:monoatomic ion transport"/>
    <property type="evidence" value="ECO:0007669"/>
    <property type="project" value="UniProtKB-KW"/>
</dbReference>